<dbReference type="Proteomes" id="UP000309550">
    <property type="component" value="Unassembled WGS sequence"/>
</dbReference>
<dbReference type="OrthoDB" id="9787136at2"/>
<dbReference type="GO" id="GO:0016655">
    <property type="term" value="F:oxidoreductase activity, acting on NAD(P)H, quinone or similar compound as acceptor"/>
    <property type="evidence" value="ECO:0007669"/>
    <property type="project" value="InterPro"/>
</dbReference>
<feature type="binding site" evidence="6">
    <location>
        <position position="11"/>
    </location>
    <ligand>
        <name>FMN</name>
        <dbReference type="ChEBI" id="CHEBI:58210"/>
    </ligand>
</feature>
<dbReference type="AlphaFoldDB" id="A0A5S3PHY0"/>
<proteinExistence type="inferred from homology"/>
<evidence type="ECO:0000313" key="8">
    <source>
        <dbReference type="EMBL" id="TMM52951.1"/>
    </source>
</evidence>
<dbReference type="GO" id="GO:0010181">
    <property type="term" value="F:FMN binding"/>
    <property type="evidence" value="ECO:0007669"/>
    <property type="project" value="UniProtKB-UniRule"/>
</dbReference>
<comment type="subunit">
    <text evidence="6">Homodimer.</text>
</comment>
<dbReference type="InterPro" id="IPR050104">
    <property type="entry name" value="FMN-dep_NADH:Q_OxRdtase_AzoR1"/>
</dbReference>
<comment type="function">
    <text evidence="6">Quinone reductase that provides resistance to thiol-specific stress caused by electrophilic quinones.</text>
</comment>
<keyword evidence="2 6" id="KW-0288">FMN</keyword>
<feature type="domain" description="Flavodoxin-like fold" evidence="7">
    <location>
        <begin position="4"/>
        <end position="189"/>
    </location>
</feature>
<name>A0A5S3PHY0_9RHOB</name>
<feature type="binding site" evidence="6">
    <location>
        <begin position="17"/>
        <end position="19"/>
    </location>
    <ligand>
        <name>FMN</name>
        <dbReference type="ChEBI" id="CHEBI:58210"/>
    </ligand>
</feature>
<evidence type="ECO:0000313" key="9">
    <source>
        <dbReference type="Proteomes" id="UP000309550"/>
    </source>
</evidence>
<dbReference type="InterPro" id="IPR003680">
    <property type="entry name" value="Flavodoxin_fold"/>
</dbReference>
<dbReference type="RefSeq" id="WP_138662493.1">
    <property type="nucleotide sequence ID" value="NZ_VANS01000002.1"/>
</dbReference>
<dbReference type="PANTHER" id="PTHR43741">
    <property type="entry name" value="FMN-DEPENDENT NADH-AZOREDUCTASE 1"/>
    <property type="match status" value="1"/>
</dbReference>
<gene>
    <name evidence="6" type="primary">azoR</name>
    <name evidence="8" type="ORF">FDT80_11940</name>
</gene>
<dbReference type="InterPro" id="IPR029039">
    <property type="entry name" value="Flavoprotein-like_sf"/>
</dbReference>
<evidence type="ECO:0000256" key="5">
    <source>
        <dbReference type="ARBA" id="ARBA00048542"/>
    </source>
</evidence>
<comment type="similarity">
    <text evidence="6">Belongs to the azoreductase type 1 family.</text>
</comment>
<comment type="catalytic activity">
    <reaction evidence="6">
        <text>2 a quinone + NADH + H(+) = 2 a 1,4-benzosemiquinone + NAD(+)</text>
        <dbReference type="Rhea" id="RHEA:65952"/>
        <dbReference type="ChEBI" id="CHEBI:15378"/>
        <dbReference type="ChEBI" id="CHEBI:57540"/>
        <dbReference type="ChEBI" id="CHEBI:57945"/>
        <dbReference type="ChEBI" id="CHEBI:132124"/>
        <dbReference type="ChEBI" id="CHEBI:134225"/>
    </reaction>
</comment>
<keyword evidence="4 6" id="KW-0520">NAD</keyword>
<accession>A0A5S3PHY0</accession>
<feature type="binding site" evidence="6">
    <location>
        <begin position="91"/>
        <end position="94"/>
    </location>
    <ligand>
        <name>FMN</name>
        <dbReference type="ChEBI" id="CHEBI:58210"/>
    </ligand>
</feature>
<keyword evidence="1 6" id="KW-0285">Flavoprotein</keyword>
<comment type="cofactor">
    <cofactor evidence="6">
        <name>FMN</name>
        <dbReference type="ChEBI" id="CHEBI:58210"/>
    </cofactor>
    <text evidence="6">Binds 1 FMN per subunit.</text>
</comment>
<keyword evidence="3 6" id="KW-0560">Oxidoreductase</keyword>
<dbReference type="HAMAP" id="MF_01216">
    <property type="entry name" value="Azoreductase_type1"/>
    <property type="match status" value="1"/>
</dbReference>
<evidence type="ECO:0000259" key="7">
    <source>
        <dbReference type="Pfam" id="PF02525"/>
    </source>
</evidence>
<reference evidence="8 9" key="1">
    <citation type="submission" date="2019-05" db="EMBL/GenBank/DDBJ databases">
        <title>Sulfitobacter sabulilitoris sp. nov., isolated from a marine sand.</title>
        <authorList>
            <person name="Yoon J.-H."/>
        </authorList>
    </citation>
    <scope>NUCLEOTIDE SEQUENCE [LARGE SCALE GENOMIC DNA]</scope>
    <source>
        <strain evidence="8 9">HSMS-29</strain>
    </source>
</reference>
<comment type="function">
    <text evidence="6">Also exhibits azoreductase activity. Catalyzes the reductive cleavage of the azo bond in aromatic azo compounds to the corresponding amines.</text>
</comment>
<organism evidence="8 9">
    <name type="scientific">Sulfitobacter sabulilitoris</name>
    <dbReference type="NCBI Taxonomy" id="2562655"/>
    <lineage>
        <taxon>Bacteria</taxon>
        <taxon>Pseudomonadati</taxon>
        <taxon>Pseudomonadota</taxon>
        <taxon>Alphaproteobacteria</taxon>
        <taxon>Rhodobacterales</taxon>
        <taxon>Roseobacteraceae</taxon>
        <taxon>Sulfitobacter</taxon>
    </lineage>
</organism>
<dbReference type="EC" id="1.7.1.17" evidence="6"/>
<dbReference type="Pfam" id="PF02525">
    <property type="entry name" value="Flavodoxin_2"/>
    <property type="match status" value="1"/>
</dbReference>
<dbReference type="EMBL" id="VANS01000002">
    <property type="protein sequence ID" value="TMM52951.1"/>
    <property type="molecule type" value="Genomic_DNA"/>
</dbReference>
<evidence type="ECO:0000256" key="3">
    <source>
        <dbReference type="ARBA" id="ARBA00023002"/>
    </source>
</evidence>
<dbReference type="SUPFAM" id="SSF52218">
    <property type="entry name" value="Flavoproteins"/>
    <property type="match status" value="1"/>
</dbReference>
<dbReference type="Gene3D" id="3.40.50.360">
    <property type="match status" value="1"/>
</dbReference>
<dbReference type="InterPro" id="IPR023048">
    <property type="entry name" value="NADH:quinone_OxRdtase_FMN_depd"/>
</dbReference>
<keyword evidence="9" id="KW-1185">Reference proteome</keyword>
<feature type="binding site" evidence="6">
    <location>
        <begin position="135"/>
        <end position="138"/>
    </location>
    <ligand>
        <name>FMN</name>
        <dbReference type="ChEBI" id="CHEBI:58210"/>
    </ligand>
</feature>
<dbReference type="GO" id="GO:0016652">
    <property type="term" value="F:oxidoreductase activity, acting on NAD(P)H as acceptor"/>
    <property type="evidence" value="ECO:0007669"/>
    <property type="project" value="UniProtKB-UniRule"/>
</dbReference>
<protein>
    <recommendedName>
        <fullName evidence="6">FMN dependent NADH:quinone oxidoreductase</fullName>
        <ecNumber evidence="6">1.6.5.-</ecNumber>
    </recommendedName>
    <alternativeName>
        <fullName evidence="6">Azo-dye reductase</fullName>
    </alternativeName>
    <alternativeName>
        <fullName evidence="6">FMN-dependent NADH-azo compound oxidoreductase</fullName>
    </alternativeName>
    <alternativeName>
        <fullName evidence="6">FMN-dependent NADH-azoreductase</fullName>
        <ecNumber evidence="6">1.7.1.17</ecNumber>
    </alternativeName>
</protein>
<dbReference type="EC" id="1.6.5.-" evidence="6"/>
<dbReference type="PANTHER" id="PTHR43741:SF2">
    <property type="entry name" value="FMN-DEPENDENT NADH:QUINONE OXIDOREDUCTASE"/>
    <property type="match status" value="1"/>
</dbReference>
<evidence type="ECO:0000256" key="1">
    <source>
        <dbReference type="ARBA" id="ARBA00022630"/>
    </source>
</evidence>
<comment type="caution">
    <text evidence="8">The sequence shown here is derived from an EMBL/GenBank/DDBJ whole genome shotgun (WGS) entry which is preliminary data.</text>
</comment>
<sequence>MTRTILHIDSSARTEGSVSRDLTASIVVKLGGDVIRRDLKDGLPQVSETWIGANFTPAADRTPEQAEALALSDTLIDELKRADTIVIGAPMYNFTITGALKAWVDLVCRAGETFNYTENGPVGLLNGKRAVIAVTTGGVPVGSDMDHLTGYLRQIMGFIGITDVDVVFADKIMAETDHAVAQANAQIDKLAA</sequence>
<dbReference type="GO" id="GO:0009055">
    <property type="term" value="F:electron transfer activity"/>
    <property type="evidence" value="ECO:0007669"/>
    <property type="project" value="UniProtKB-UniRule"/>
</dbReference>
<evidence type="ECO:0000256" key="6">
    <source>
        <dbReference type="HAMAP-Rule" id="MF_01216"/>
    </source>
</evidence>
<comment type="catalytic activity">
    <reaction evidence="5">
        <text>N,N-dimethyl-1,4-phenylenediamine + anthranilate + 2 NAD(+) = 2-(4-dimethylaminophenyl)diazenylbenzoate + 2 NADH + 2 H(+)</text>
        <dbReference type="Rhea" id="RHEA:55872"/>
        <dbReference type="ChEBI" id="CHEBI:15378"/>
        <dbReference type="ChEBI" id="CHEBI:15783"/>
        <dbReference type="ChEBI" id="CHEBI:16567"/>
        <dbReference type="ChEBI" id="CHEBI:57540"/>
        <dbReference type="ChEBI" id="CHEBI:57945"/>
        <dbReference type="ChEBI" id="CHEBI:71579"/>
        <dbReference type="EC" id="1.7.1.17"/>
    </reaction>
    <physiologicalReaction direction="right-to-left" evidence="5">
        <dbReference type="Rhea" id="RHEA:55874"/>
    </physiologicalReaction>
</comment>
<evidence type="ECO:0000256" key="2">
    <source>
        <dbReference type="ARBA" id="ARBA00022643"/>
    </source>
</evidence>
<evidence type="ECO:0000256" key="4">
    <source>
        <dbReference type="ARBA" id="ARBA00023027"/>
    </source>
</evidence>